<protein>
    <recommendedName>
        <fullName evidence="4">Lipoprotein</fullName>
    </recommendedName>
</protein>
<gene>
    <name evidence="2" type="ORF">GCM10007852_03490</name>
</gene>
<evidence type="ECO:0000313" key="3">
    <source>
        <dbReference type="Proteomes" id="UP001156601"/>
    </source>
</evidence>
<sequence length="116" mass="12259">MKKSITITLVTALSILSAGCASIQGTVYKQADGNFKATYASSSEKDVRKVIHSDAQLTCKQKTSSKEIIVLEESVENLEDDSPKEGFAAVAGSAVSLTGKYFGAESVRGSLIFSCD</sequence>
<organism evidence="2 3">
    <name type="scientific">Agaribacter marinus</name>
    <dbReference type="NCBI Taxonomy" id="1431249"/>
    <lineage>
        <taxon>Bacteria</taxon>
        <taxon>Pseudomonadati</taxon>
        <taxon>Pseudomonadota</taxon>
        <taxon>Gammaproteobacteria</taxon>
        <taxon>Alteromonadales</taxon>
        <taxon>Alteromonadaceae</taxon>
        <taxon>Agaribacter</taxon>
    </lineage>
</organism>
<reference evidence="2" key="1">
    <citation type="journal article" date="2014" name="Int. J. Syst. Evol. Microbiol.">
        <title>Complete genome sequence of Corynebacterium casei LMG S-19264T (=DSM 44701T), isolated from a smear-ripened cheese.</title>
        <authorList>
            <consortium name="US DOE Joint Genome Institute (JGI-PGF)"/>
            <person name="Walter F."/>
            <person name="Albersmeier A."/>
            <person name="Kalinowski J."/>
            <person name="Ruckert C."/>
        </authorList>
    </citation>
    <scope>NUCLEOTIDE SEQUENCE</scope>
    <source>
        <strain evidence="2">NBRC 110023</strain>
    </source>
</reference>
<dbReference type="PROSITE" id="PS51257">
    <property type="entry name" value="PROKAR_LIPOPROTEIN"/>
    <property type="match status" value="1"/>
</dbReference>
<comment type="caution">
    <text evidence="2">The sequence shown here is derived from an EMBL/GenBank/DDBJ whole genome shotgun (WGS) entry which is preliminary data.</text>
</comment>
<feature type="chain" id="PRO_5041342019" description="Lipoprotein" evidence="1">
    <location>
        <begin position="24"/>
        <end position="116"/>
    </location>
</feature>
<evidence type="ECO:0008006" key="4">
    <source>
        <dbReference type="Google" id="ProtNLM"/>
    </source>
</evidence>
<accession>A0AA37SSZ7</accession>
<keyword evidence="3" id="KW-1185">Reference proteome</keyword>
<evidence type="ECO:0000256" key="1">
    <source>
        <dbReference type="SAM" id="SignalP"/>
    </source>
</evidence>
<reference evidence="2" key="2">
    <citation type="submission" date="2023-01" db="EMBL/GenBank/DDBJ databases">
        <title>Draft genome sequence of Agaribacter marinus strain NBRC 110023.</title>
        <authorList>
            <person name="Sun Q."/>
            <person name="Mori K."/>
        </authorList>
    </citation>
    <scope>NUCLEOTIDE SEQUENCE</scope>
    <source>
        <strain evidence="2">NBRC 110023</strain>
    </source>
</reference>
<keyword evidence="1" id="KW-0732">Signal</keyword>
<feature type="signal peptide" evidence="1">
    <location>
        <begin position="1"/>
        <end position="23"/>
    </location>
</feature>
<dbReference type="RefSeq" id="WP_284215773.1">
    <property type="nucleotide sequence ID" value="NZ_BSOT01000005.1"/>
</dbReference>
<dbReference type="AlphaFoldDB" id="A0AA37SSZ7"/>
<dbReference type="EMBL" id="BSOT01000005">
    <property type="protein sequence ID" value="GLR69441.1"/>
    <property type="molecule type" value="Genomic_DNA"/>
</dbReference>
<proteinExistence type="predicted"/>
<evidence type="ECO:0000313" key="2">
    <source>
        <dbReference type="EMBL" id="GLR69441.1"/>
    </source>
</evidence>
<dbReference type="Proteomes" id="UP001156601">
    <property type="component" value="Unassembled WGS sequence"/>
</dbReference>
<name>A0AA37SSZ7_9ALTE</name>